<dbReference type="OrthoDB" id="153872at2759"/>
<name>A0A9Q0TLA5_SALVM</name>
<dbReference type="AlphaFoldDB" id="A0A9Q0TLA5"/>
<evidence type="ECO:0000313" key="1">
    <source>
        <dbReference type="EMBL" id="KAJ6713692.1"/>
    </source>
</evidence>
<dbReference type="EMBL" id="JAPFFL010000007">
    <property type="protein sequence ID" value="KAJ6713692.1"/>
    <property type="molecule type" value="Genomic_DNA"/>
</dbReference>
<dbReference type="Proteomes" id="UP001151529">
    <property type="component" value="Chromosome 1"/>
</dbReference>
<protein>
    <submittedName>
        <fullName evidence="1">Uncharacterized protein</fullName>
    </submittedName>
</protein>
<gene>
    <name evidence="1" type="ORF">OIU85_025330</name>
</gene>
<comment type="caution">
    <text evidence="1">The sequence shown here is derived from an EMBL/GenBank/DDBJ whole genome shotgun (WGS) entry which is preliminary data.</text>
</comment>
<sequence>MGFFGDDNVAVFGSNGSGDNVRDEQLLQEQRPFTSSLMLPTEVDVTSNGRVVSGDIMWDSNANAHGTQ</sequence>
<feature type="non-terminal residue" evidence="1">
    <location>
        <position position="68"/>
    </location>
</feature>
<keyword evidence="2" id="KW-1185">Reference proteome</keyword>
<reference evidence="1" key="2">
    <citation type="journal article" date="2023" name="Int. J. Mol. Sci.">
        <title>De Novo Assembly and Annotation of 11 Diverse Shrub Willow (Salix) Genomes Reveals Novel Gene Organization in Sex-Linked Regions.</title>
        <authorList>
            <person name="Hyden B."/>
            <person name="Feng K."/>
            <person name="Yates T.B."/>
            <person name="Jawdy S."/>
            <person name="Cereghino C."/>
            <person name="Smart L.B."/>
            <person name="Muchero W."/>
        </authorList>
    </citation>
    <scope>NUCLEOTIDE SEQUENCE [LARGE SCALE GENOMIC DNA]</scope>
    <source>
        <tissue evidence="1">Shoot tip</tissue>
    </source>
</reference>
<organism evidence="1 2">
    <name type="scientific">Salix viminalis</name>
    <name type="common">Common osier</name>
    <name type="synonym">Basket willow</name>
    <dbReference type="NCBI Taxonomy" id="40686"/>
    <lineage>
        <taxon>Eukaryota</taxon>
        <taxon>Viridiplantae</taxon>
        <taxon>Streptophyta</taxon>
        <taxon>Embryophyta</taxon>
        <taxon>Tracheophyta</taxon>
        <taxon>Spermatophyta</taxon>
        <taxon>Magnoliopsida</taxon>
        <taxon>eudicotyledons</taxon>
        <taxon>Gunneridae</taxon>
        <taxon>Pentapetalae</taxon>
        <taxon>rosids</taxon>
        <taxon>fabids</taxon>
        <taxon>Malpighiales</taxon>
        <taxon>Salicaceae</taxon>
        <taxon>Saliceae</taxon>
        <taxon>Salix</taxon>
    </lineage>
</organism>
<accession>A0A9Q0TLA5</accession>
<proteinExistence type="predicted"/>
<evidence type="ECO:0000313" key="2">
    <source>
        <dbReference type="Proteomes" id="UP001151529"/>
    </source>
</evidence>
<reference evidence="1" key="1">
    <citation type="submission" date="2022-11" db="EMBL/GenBank/DDBJ databases">
        <authorList>
            <person name="Hyden B.L."/>
            <person name="Feng K."/>
            <person name="Yates T."/>
            <person name="Jawdy S."/>
            <person name="Smart L.B."/>
            <person name="Muchero W."/>
        </authorList>
    </citation>
    <scope>NUCLEOTIDE SEQUENCE</scope>
    <source>
        <tissue evidence="1">Shoot tip</tissue>
    </source>
</reference>